<feature type="coiled-coil region" evidence="7">
    <location>
        <begin position="154"/>
        <end position="181"/>
    </location>
</feature>
<accession>A0A0J6CKS7</accession>
<evidence type="ECO:0000313" key="10">
    <source>
        <dbReference type="Proteomes" id="UP000035996"/>
    </source>
</evidence>
<dbReference type="GO" id="GO:0019843">
    <property type="term" value="F:rRNA binding"/>
    <property type="evidence" value="ECO:0007669"/>
    <property type="project" value="UniProtKB-KW"/>
</dbReference>
<keyword evidence="1" id="KW-0699">rRNA-binding</keyword>
<evidence type="ECO:0000313" key="9">
    <source>
        <dbReference type="EMBL" id="KMM36841.1"/>
    </source>
</evidence>
<dbReference type="EMBL" id="LELK01000004">
    <property type="protein sequence ID" value="KMM36841.1"/>
    <property type="molecule type" value="Genomic_DNA"/>
</dbReference>
<dbReference type="GO" id="GO:0016887">
    <property type="term" value="F:ATP hydrolysis activity"/>
    <property type="evidence" value="ECO:0007669"/>
    <property type="project" value="InterPro"/>
</dbReference>
<dbReference type="OrthoDB" id="9808166at2"/>
<evidence type="ECO:0000256" key="2">
    <source>
        <dbReference type="ARBA" id="ARBA00022741"/>
    </source>
</evidence>
<keyword evidence="3" id="KW-0378">Hydrolase</keyword>
<dbReference type="InterPro" id="IPR003593">
    <property type="entry name" value="AAA+_ATPase"/>
</dbReference>
<keyword evidence="4" id="KW-0067">ATP-binding</keyword>
<evidence type="ECO:0000256" key="7">
    <source>
        <dbReference type="SAM" id="Coils"/>
    </source>
</evidence>
<dbReference type="GO" id="GO:0140664">
    <property type="term" value="F:ATP-dependent DNA damage sensor activity"/>
    <property type="evidence" value="ECO:0007669"/>
    <property type="project" value="InterPro"/>
</dbReference>
<dbReference type="InterPro" id="IPR027417">
    <property type="entry name" value="P-loop_NTPase"/>
</dbReference>
<dbReference type="RefSeq" id="WP_048311552.1">
    <property type="nucleotide sequence ID" value="NZ_CP119526.1"/>
</dbReference>
<dbReference type="PROSITE" id="PS00486">
    <property type="entry name" value="DNA_MISMATCH_REPAIR_2"/>
    <property type="match status" value="1"/>
</dbReference>
<feature type="domain" description="DNA mismatch repair proteins mutS family" evidence="8">
    <location>
        <begin position="403"/>
        <end position="419"/>
    </location>
</feature>
<keyword evidence="6" id="KW-0238">DNA-binding</keyword>
<dbReference type="GO" id="GO:0045910">
    <property type="term" value="P:negative regulation of DNA recombination"/>
    <property type="evidence" value="ECO:0007669"/>
    <property type="project" value="InterPro"/>
</dbReference>
<evidence type="ECO:0000256" key="3">
    <source>
        <dbReference type="ARBA" id="ARBA00022801"/>
    </source>
</evidence>
<dbReference type="STRING" id="157733.AB986_13045"/>
<keyword evidence="5" id="KW-0694">RNA-binding</keyword>
<evidence type="ECO:0000259" key="8">
    <source>
        <dbReference type="PROSITE" id="PS00486"/>
    </source>
</evidence>
<dbReference type="AlphaFoldDB" id="A0A0J6CKS7"/>
<dbReference type="InterPro" id="IPR036187">
    <property type="entry name" value="DNA_mismatch_repair_MutS_sf"/>
</dbReference>
<gene>
    <name evidence="9" type="ORF">AB986_13045</name>
</gene>
<reference evidence="9" key="1">
    <citation type="submission" date="2015-06" db="EMBL/GenBank/DDBJ databases">
        <authorList>
            <person name="Liu B."/>
            <person name="Wang J."/>
            <person name="Zhu Y."/>
            <person name="Liu G."/>
            <person name="Chen Q."/>
            <person name="Zheng C."/>
            <person name="Che J."/>
            <person name="Ge C."/>
            <person name="Shi H."/>
            <person name="Pan Z."/>
            <person name="Liu X."/>
        </authorList>
    </citation>
    <scope>NUCLEOTIDE SEQUENCE [LARGE SCALE GENOMIC DNA]</scope>
    <source>
        <strain evidence="9">DSM 16346</strain>
    </source>
</reference>
<name>A0A0J6CKS7_9BACL</name>
<dbReference type="InterPro" id="IPR045076">
    <property type="entry name" value="MutS"/>
</dbReference>
<keyword evidence="7" id="KW-0175">Coiled coil</keyword>
<keyword evidence="2" id="KW-0547">Nucleotide-binding</keyword>
<organism evidence="9 10">
    <name type="scientific">Guptibacillus hwajinpoensis</name>
    <dbReference type="NCBI Taxonomy" id="208199"/>
    <lineage>
        <taxon>Bacteria</taxon>
        <taxon>Bacillati</taxon>
        <taxon>Bacillota</taxon>
        <taxon>Bacilli</taxon>
        <taxon>Bacillales</taxon>
        <taxon>Guptibacillaceae</taxon>
        <taxon>Guptibacillus</taxon>
    </lineage>
</organism>
<dbReference type="GO" id="GO:0005524">
    <property type="term" value="F:ATP binding"/>
    <property type="evidence" value="ECO:0007669"/>
    <property type="project" value="UniProtKB-KW"/>
</dbReference>
<dbReference type="InterPro" id="IPR007696">
    <property type="entry name" value="DNA_mismatch_repair_MutS_core"/>
</dbReference>
<dbReference type="SUPFAM" id="SSF48334">
    <property type="entry name" value="DNA repair protein MutS, domain III"/>
    <property type="match status" value="1"/>
</dbReference>
<dbReference type="SMART" id="SM00382">
    <property type="entry name" value="AAA"/>
    <property type="match status" value="1"/>
</dbReference>
<dbReference type="GO" id="GO:0004519">
    <property type="term" value="F:endonuclease activity"/>
    <property type="evidence" value="ECO:0007669"/>
    <property type="project" value="InterPro"/>
</dbReference>
<keyword evidence="10" id="KW-1185">Reference proteome</keyword>
<dbReference type="GO" id="GO:0006298">
    <property type="term" value="P:mismatch repair"/>
    <property type="evidence" value="ECO:0007669"/>
    <property type="project" value="InterPro"/>
</dbReference>
<dbReference type="Gene3D" id="3.40.50.300">
    <property type="entry name" value="P-loop containing nucleotide triphosphate hydrolases"/>
    <property type="match status" value="1"/>
</dbReference>
<evidence type="ECO:0000256" key="1">
    <source>
        <dbReference type="ARBA" id="ARBA00022730"/>
    </source>
</evidence>
<dbReference type="Pfam" id="PF00488">
    <property type="entry name" value="MutS_V"/>
    <property type="match status" value="1"/>
</dbReference>
<sequence length="638" mass="71915">MNTQTFETLEFNQIVEDISSYALTNRGKESIRQLRPSTNQKLIERWLEEVEEGVAILNVSGSVPLHSLNDISLLIEQGKKGLFIRAIQFSEVLSFLEHCTKLKRFMKDKGTVAPTISLYADSIEDLSALEETIHSVIKHGQIDDYASKTLLKIRKQLSTKKDKLKERIEAQAKKYSNWMQESRPVEKSGRQTLPIKREYRKKINGSVIDQSSSGATLFIEPKELANIHDELQLLHLQEEQEVEQLLYGLTGEVLAYEREINIALETMHQYDIIFSKAKYSRKIDGITPAFSNGFTIDIKSARHPLLGEKAVPLTLNMTETDQALLITGPNTGGKTVTLKTVGLLCMMAQSGIPIPTAAGTVLPIFQQIFVDIGDGQSLEENLSTFSSRLVNLIAILRKANDHSLLLLDEIGSGTDPGEGMGLATAILDQLAGKGSTILATTHYSEMKQYANEKSGFINGAMEFDLETLQPTYQLLLDTTGKSQAFAIAHKLGLHPDILRKASMITYNKEQQFEVERELLATTDYQQQVAVNRYGRKKEKKEEKADIASYEQGDNVIIQATEEMGIVYKGPDDLGNYIVQVQGEKKTYNHKRLRLHISAYELYPEDYDFDIIFKSKDYRKTKKLMGRKYLEGLTLDEEE</sequence>
<protein>
    <submittedName>
        <fullName evidence="9">DNA mismatch repair protein</fullName>
    </submittedName>
</protein>
<dbReference type="PATRIC" id="fig|157733.3.peg.651"/>
<dbReference type="NCBIfam" id="TIGR01069">
    <property type="entry name" value="mutS2"/>
    <property type="match status" value="1"/>
</dbReference>
<dbReference type="SUPFAM" id="SSF52540">
    <property type="entry name" value="P-loop containing nucleoside triphosphate hydrolases"/>
    <property type="match status" value="1"/>
</dbReference>
<comment type="caution">
    <text evidence="9">The sequence shown here is derived from an EMBL/GenBank/DDBJ whole genome shotgun (WGS) entry which is preliminary data.</text>
</comment>
<evidence type="ECO:0000256" key="6">
    <source>
        <dbReference type="ARBA" id="ARBA00023125"/>
    </source>
</evidence>
<proteinExistence type="predicted"/>
<dbReference type="Proteomes" id="UP000035996">
    <property type="component" value="Unassembled WGS sequence"/>
</dbReference>
<dbReference type="PANTHER" id="PTHR48466">
    <property type="entry name" value="OS10G0509000 PROTEIN-RELATED"/>
    <property type="match status" value="1"/>
</dbReference>
<evidence type="ECO:0000256" key="5">
    <source>
        <dbReference type="ARBA" id="ARBA00022884"/>
    </source>
</evidence>
<dbReference type="GO" id="GO:0030983">
    <property type="term" value="F:mismatched DNA binding"/>
    <property type="evidence" value="ECO:0007669"/>
    <property type="project" value="InterPro"/>
</dbReference>
<dbReference type="PANTHER" id="PTHR48466:SF2">
    <property type="entry name" value="OS10G0509000 PROTEIN"/>
    <property type="match status" value="1"/>
</dbReference>
<dbReference type="InterPro" id="IPR000432">
    <property type="entry name" value="DNA_mismatch_repair_MutS_C"/>
</dbReference>
<dbReference type="PIRSF" id="PIRSF005814">
    <property type="entry name" value="MutS_YshD"/>
    <property type="match status" value="1"/>
</dbReference>
<dbReference type="SMART" id="SM00534">
    <property type="entry name" value="MUTSac"/>
    <property type="match status" value="1"/>
</dbReference>
<dbReference type="InterPro" id="IPR005747">
    <property type="entry name" value="MutS2"/>
</dbReference>
<dbReference type="SMART" id="SM00533">
    <property type="entry name" value="MUTSd"/>
    <property type="match status" value="1"/>
</dbReference>
<dbReference type="FunFam" id="3.40.50.300:FF:000830">
    <property type="entry name" value="Endonuclease MutS2"/>
    <property type="match status" value="1"/>
</dbReference>
<evidence type="ECO:0000256" key="4">
    <source>
        <dbReference type="ARBA" id="ARBA00022840"/>
    </source>
</evidence>